<protein>
    <submittedName>
        <fullName evidence="2">Uncharacterized protein</fullName>
    </submittedName>
</protein>
<evidence type="ECO:0000313" key="3">
    <source>
        <dbReference type="Proteomes" id="UP001431783"/>
    </source>
</evidence>
<organism evidence="2 3">
    <name type="scientific">Henosepilachna vigintioctopunctata</name>
    <dbReference type="NCBI Taxonomy" id="420089"/>
    <lineage>
        <taxon>Eukaryota</taxon>
        <taxon>Metazoa</taxon>
        <taxon>Ecdysozoa</taxon>
        <taxon>Arthropoda</taxon>
        <taxon>Hexapoda</taxon>
        <taxon>Insecta</taxon>
        <taxon>Pterygota</taxon>
        <taxon>Neoptera</taxon>
        <taxon>Endopterygota</taxon>
        <taxon>Coleoptera</taxon>
        <taxon>Polyphaga</taxon>
        <taxon>Cucujiformia</taxon>
        <taxon>Coccinelloidea</taxon>
        <taxon>Coccinellidae</taxon>
        <taxon>Epilachninae</taxon>
        <taxon>Epilachnini</taxon>
        <taxon>Henosepilachna</taxon>
    </lineage>
</organism>
<dbReference type="EMBL" id="JARQZJ010000080">
    <property type="protein sequence ID" value="KAK9882688.1"/>
    <property type="molecule type" value="Genomic_DNA"/>
</dbReference>
<accession>A0AAW1UNF5</accession>
<feature type="transmembrane region" description="Helical" evidence="1">
    <location>
        <begin position="6"/>
        <end position="25"/>
    </location>
</feature>
<gene>
    <name evidence="2" type="ORF">WA026_022740</name>
</gene>
<reference evidence="2 3" key="1">
    <citation type="submission" date="2023-03" db="EMBL/GenBank/DDBJ databases">
        <title>Genome insight into feeding habits of ladybird beetles.</title>
        <authorList>
            <person name="Li H.-S."/>
            <person name="Huang Y.-H."/>
            <person name="Pang H."/>
        </authorList>
    </citation>
    <scope>NUCLEOTIDE SEQUENCE [LARGE SCALE GENOMIC DNA]</scope>
    <source>
        <strain evidence="2">SYSU_2023b</strain>
        <tissue evidence="2">Whole body</tissue>
    </source>
</reference>
<sequence length="186" mass="21969">MSRTHWKFARVCGVIAVSILLYLLLRVKNYSYNANVFLPNAHPNEVWEFVADFSNMKHLNPTIEDFKITDEIGNYKHWKYTVEYKEHLSHWPNLPNYAVAKFSIRADLSQTDKFFINSLHTTCLINNFLCLDSESEFVFTNGNSSKGAFCEEKVIYQCPAFFFSFCRREVEYQRKAIMYNLKNHFS</sequence>
<keyword evidence="3" id="KW-1185">Reference proteome</keyword>
<keyword evidence="1" id="KW-0812">Transmembrane</keyword>
<evidence type="ECO:0000313" key="2">
    <source>
        <dbReference type="EMBL" id="KAK9882688.1"/>
    </source>
</evidence>
<name>A0AAW1UNF5_9CUCU</name>
<dbReference type="Proteomes" id="UP001431783">
    <property type="component" value="Unassembled WGS sequence"/>
</dbReference>
<evidence type="ECO:0000256" key="1">
    <source>
        <dbReference type="SAM" id="Phobius"/>
    </source>
</evidence>
<dbReference type="AlphaFoldDB" id="A0AAW1UNF5"/>
<keyword evidence="1" id="KW-0472">Membrane</keyword>
<keyword evidence="1" id="KW-1133">Transmembrane helix</keyword>
<comment type="caution">
    <text evidence="2">The sequence shown here is derived from an EMBL/GenBank/DDBJ whole genome shotgun (WGS) entry which is preliminary data.</text>
</comment>
<dbReference type="SUPFAM" id="SSF55961">
    <property type="entry name" value="Bet v1-like"/>
    <property type="match status" value="1"/>
</dbReference>
<proteinExistence type="predicted"/>